<organism evidence="2">
    <name type="scientific">Amblyomma triste</name>
    <name type="common">Neotropical tick</name>
    <dbReference type="NCBI Taxonomy" id="251400"/>
    <lineage>
        <taxon>Eukaryota</taxon>
        <taxon>Metazoa</taxon>
        <taxon>Ecdysozoa</taxon>
        <taxon>Arthropoda</taxon>
        <taxon>Chelicerata</taxon>
        <taxon>Arachnida</taxon>
        <taxon>Acari</taxon>
        <taxon>Parasitiformes</taxon>
        <taxon>Ixodida</taxon>
        <taxon>Ixodoidea</taxon>
        <taxon>Ixodidae</taxon>
        <taxon>Amblyomminae</taxon>
        <taxon>Amblyomma</taxon>
    </lineage>
</organism>
<dbReference type="InterPro" id="IPR002970">
    <property type="entry name" value="Tick_his-bd"/>
</dbReference>
<keyword evidence="1" id="KW-0732">Signal</keyword>
<name>A0A023G958_AMBTT</name>
<dbReference type="SUPFAM" id="SSF50814">
    <property type="entry name" value="Lipocalins"/>
    <property type="match status" value="1"/>
</dbReference>
<reference evidence="2" key="1">
    <citation type="submission" date="2014-03" db="EMBL/GenBank/DDBJ databases">
        <title>The sialotranscriptome of Amblyomma triste, Amblyomma parvum and Amblyomma cajennense ticks, uncovered by 454-based RNA-seq.</title>
        <authorList>
            <person name="Garcia G.R."/>
            <person name="Gardinassi L.G."/>
            <person name="Ribeiro J.M."/>
            <person name="Anatriello E."/>
            <person name="Ferreira B.R."/>
            <person name="Moreira H.N."/>
            <person name="Mafra C."/>
            <person name="Olegario M.M."/>
            <person name="Szabo P.J."/>
            <person name="Miranda-Santos I.K."/>
            <person name="Maruyama S.R."/>
        </authorList>
    </citation>
    <scope>NUCLEOTIDE SEQUENCE</scope>
    <source>
        <strain evidence="2">Mato Grasso do Sul</strain>
        <tissue evidence="2">Salivary glands</tissue>
    </source>
</reference>
<dbReference type="GO" id="GO:0043176">
    <property type="term" value="F:amine binding"/>
    <property type="evidence" value="ECO:0007669"/>
    <property type="project" value="InterPro"/>
</dbReference>
<feature type="chain" id="PRO_5001520827" description="Secreted protein" evidence="1">
    <location>
        <begin position="18"/>
        <end position="180"/>
    </location>
</feature>
<evidence type="ECO:0000256" key="1">
    <source>
        <dbReference type="SAM" id="SignalP"/>
    </source>
</evidence>
<evidence type="ECO:0000313" key="2">
    <source>
        <dbReference type="EMBL" id="JAC30766.1"/>
    </source>
</evidence>
<proteinExistence type="evidence at transcript level"/>
<feature type="signal peptide" evidence="1">
    <location>
        <begin position="1"/>
        <end position="17"/>
    </location>
</feature>
<dbReference type="Gene3D" id="2.40.128.20">
    <property type="match status" value="1"/>
</dbReference>
<dbReference type="GO" id="GO:0030682">
    <property type="term" value="P:symbiont-mediated perturbation of host defenses"/>
    <property type="evidence" value="ECO:0007669"/>
    <property type="project" value="InterPro"/>
</dbReference>
<dbReference type="EMBL" id="GBBM01004652">
    <property type="protein sequence ID" value="JAC30766.1"/>
    <property type="molecule type" value="mRNA"/>
</dbReference>
<dbReference type="AlphaFoldDB" id="A0A023G958"/>
<accession>A0A023G958</accession>
<sequence>MKFILTLFISMLAVAAAAVSSELRRKTRDLDMLELAKVNGPIMVLKRRHHTRTQLRCLSATKVGTHSETEYTYRLRARDPSGIYDEEDVHVTLFPSHGIYKSKYTSRKTGLNVELTLKAMDNKKSCFVIFVQNSDGDNGCELLMQASKFTGIIPLDCARYYEKKCSGDSIDLNVNSCMYK</sequence>
<dbReference type="InterPro" id="IPR012674">
    <property type="entry name" value="Calycin"/>
</dbReference>
<dbReference type="Pfam" id="PF02098">
    <property type="entry name" value="His_binding"/>
    <property type="match status" value="1"/>
</dbReference>
<evidence type="ECO:0008006" key="3">
    <source>
        <dbReference type="Google" id="ProtNLM"/>
    </source>
</evidence>
<protein>
    <recommendedName>
        <fullName evidence="3">Secreted protein</fullName>
    </recommendedName>
</protein>